<sequence length="49" mass="5734">MSSSFQMLVVGWCSLPRFGRGLELSIFNRLVFCYLITVWLFTGFYCCIQ</sequence>
<evidence type="ECO:0000313" key="2">
    <source>
        <dbReference type="EMBL" id="PRQ35527.1"/>
    </source>
</evidence>
<proteinExistence type="predicted"/>
<evidence type="ECO:0000313" key="3">
    <source>
        <dbReference type="Proteomes" id="UP000238479"/>
    </source>
</evidence>
<keyword evidence="1" id="KW-0472">Membrane</keyword>
<protein>
    <submittedName>
        <fullName evidence="2">Uncharacterized protein</fullName>
    </submittedName>
</protein>
<feature type="transmembrane region" description="Helical" evidence="1">
    <location>
        <begin position="26"/>
        <end position="48"/>
    </location>
</feature>
<reference evidence="2 3" key="1">
    <citation type="journal article" date="2018" name="Nat. Genet.">
        <title>The Rosa genome provides new insights in the design of modern roses.</title>
        <authorList>
            <person name="Bendahmane M."/>
        </authorList>
    </citation>
    <scope>NUCLEOTIDE SEQUENCE [LARGE SCALE GENOMIC DNA]</scope>
    <source>
        <strain evidence="3">cv. Old Blush</strain>
    </source>
</reference>
<keyword evidence="1" id="KW-0812">Transmembrane</keyword>
<name>A0A2P6QMY0_ROSCH</name>
<gene>
    <name evidence="2" type="ORF">RchiOBHm_Chr5g0081001</name>
</gene>
<dbReference type="Proteomes" id="UP000238479">
    <property type="component" value="Chromosome 5"/>
</dbReference>
<dbReference type="EMBL" id="PDCK01000043">
    <property type="protein sequence ID" value="PRQ35527.1"/>
    <property type="molecule type" value="Genomic_DNA"/>
</dbReference>
<dbReference type="Gramene" id="PRQ35527">
    <property type="protein sequence ID" value="PRQ35527"/>
    <property type="gene ID" value="RchiOBHm_Chr5g0081001"/>
</dbReference>
<comment type="caution">
    <text evidence="2">The sequence shown here is derived from an EMBL/GenBank/DDBJ whole genome shotgun (WGS) entry which is preliminary data.</text>
</comment>
<keyword evidence="1" id="KW-1133">Transmembrane helix</keyword>
<dbReference type="AlphaFoldDB" id="A0A2P6QMY0"/>
<organism evidence="2 3">
    <name type="scientific">Rosa chinensis</name>
    <name type="common">China rose</name>
    <dbReference type="NCBI Taxonomy" id="74649"/>
    <lineage>
        <taxon>Eukaryota</taxon>
        <taxon>Viridiplantae</taxon>
        <taxon>Streptophyta</taxon>
        <taxon>Embryophyta</taxon>
        <taxon>Tracheophyta</taxon>
        <taxon>Spermatophyta</taxon>
        <taxon>Magnoliopsida</taxon>
        <taxon>eudicotyledons</taxon>
        <taxon>Gunneridae</taxon>
        <taxon>Pentapetalae</taxon>
        <taxon>rosids</taxon>
        <taxon>fabids</taxon>
        <taxon>Rosales</taxon>
        <taxon>Rosaceae</taxon>
        <taxon>Rosoideae</taxon>
        <taxon>Rosoideae incertae sedis</taxon>
        <taxon>Rosa</taxon>
    </lineage>
</organism>
<evidence type="ECO:0000256" key="1">
    <source>
        <dbReference type="SAM" id="Phobius"/>
    </source>
</evidence>
<keyword evidence="3" id="KW-1185">Reference proteome</keyword>
<accession>A0A2P6QMY0</accession>